<dbReference type="AlphaFoldDB" id="A0AAV9ZR72"/>
<proteinExistence type="predicted"/>
<protein>
    <submittedName>
        <fullName evidence="2">Uncharacterized protein</fullName>
    </submittedName>
</protein>
<sequence>MAIVRFIVAKAGFGVPGRSSSSSEEFFEVRFPVADDHNAGGDSNTHTRRGEGEVVTLPLPYRLPLLWTAKYLWTSLHLVLTADPAIRVREWRETRFEMLHLARLIDVLLSRSPLPSSSPSDSKSPGKEDEALKTYRCPAFDRALRRFWHHWLISRDEFVRDFWREFGEEEFEDGDVLGLAWPRWVLKGHKGFLLTKAEVANGIPVEGFLRGFWVDEGRGEFGYPDVDGEQDKAVQPPESSELTKKGNGNDAVDVEGAGDGDQDTAKRKSKKKVFKKSKPVPLAQSPDDTSSPSAPLPHGTARKSSPVSLRLVFRIQIHWFLWRVSVLFCPGMSRFSVFADDVETGKGCEFDGY</sequence>
<name>A0AAV9ZR72_9AGAR</name>
<reference evidence="2 3" key="1">
    <citation type="journal article" date="2024" name="J Genomics">
        <title>Draft genome sequencing and assembly of Favolaschia claudopus CIRM-BRFM 2984 isolated from oak limbs.</title>
        <authorList>
            <person name="Navarro D."/>
            <person name="Drula E."/>
            <person name="Chaduli D."/>
            <person name="Cazenave R."/>
            <person name="Ahrendt S."/>
            <person name="Wang J."/>
            <person name="Lipzen A."/>
            <person name="Daum C."/>
            <person name="Barry K."/>
            <person name="Grigoriev I.V."/>
            <person name="Favel A."/>
            <person name="Rosso M.N."/>
            <person name="Martin F."/>
        </authorList>
    </citation>
    <scope>NUCLEOTIDE SEQUENCE [LARGE SCALE GENOMIC DNA]</scope>
    <source>
        <strain evidence="2 3">CIRM-BRFM 2984</strain>
    </source>
</reference>
<feature type="region of interest" description="Disordered" evidence="1">
    <location>
        <begin position="223"/>
        <end position="303"/>
    </location>
</feature>
<dbReference type="Proteomes" id="UP001362999">
    <property type="component" value="Unassembled WGS sequence"/>
</dbReference>
<feature type="compositionally biased region" description="Acidic residues" evidence="1">
    <location>
        <begin position="252"/>
        <end position="262"/>
    </location>
</feature>
<keyword evidence="3" id="KW-1185">Reference proteome</keyword>
<evidence type="ECO:0000313" key="2">
    <source>
        <dbReference type="EMBL" id="KAK6988648.1"/>
    </source>
</evidence>
<comment type="caution">
    <text evidence="2">The sequence shown here is derived from an EMBL/GenBank/DDBJ whole genome shotgun (WGS) entry which is preliminary data.</text>
</comment>
<evidence type="ECO:0000256" key="1">
    <source>
        <dbReference type="SAM" id="MobiDB-lite"/>
    </source>
</evidence>
<evidence type="ECO:0000313" key="3">
    <source>
        <dbReference type="Proteomes" id="UP001362999"/>
    </source>
</evidence>
<dbReference type="EMBL" id="JAWWNJ010000121">
    <property type="protein sequence ID" value="KAK6988648.1"/>
    <property type="molecule type" value="Genomic_DNA"/>
</dbReference>
<accession>A0AAV9ZR72</accession>
<feature type="compositionally biased region" description="Basic residues" evidence="1">
    <location>
        <begin position="267"/>
        <end position="278"/>
    </location>
</feature>
<gene>
    <name evidence="2" type="ORF">R3P38DRAFT_3095214</name>
</gene>
<organism evidence="2 3">
    <name type="scientific">Favolaschia claudopus</name>
    <dbReference type="NCBI Taxonomy" id="2862362"/>
    <lineage>
        <taxon>Eukaryota</taxon>
        <taxon>Fungi</taxon>
        <taxon>Dikarya</taxon>
        <taxon>Basidiomycota</taxon>
        <taxon>Agaricomycotina</taxon>
        <taxon>Agaricomycetes</taxon>
        <taxon>Agaricomycetidae</taxon>
        <taxon>Agaricales</taxon>
        <taxon>Marasmiineae</taxon>
        <taxon>Mycenaceae</taxon>
        <taxon>Favolaschia</taxon>
    </lineage>
</organism>